<dbReference type="InterPro" id="IPR003594">
    <property type="entry name" value="HATPase_dom"/>
</dbReference>
<dbReference type="HOGENOM" id="CLU_318832_0_0_12"/>
<protein>
    <recommendedName>
        <fullName evidence="3">histidine kinase</fullName>
        <ecNumber evidence="3">2.7.13.3</ecNumber>
    </recommendedName>
</protein>
<dbReference type="STRING" id="869212.Turpa_1883"/>
<keyword evidence="8" id="KW-0812">Transmembrane</keyword>
<dbReference type="InterPro" id="IPR001789">
    <property type="entry name" value="Sig_transdc_resp-reg_receiver"/>
</dbReference>
<evidence type="ECO:0000256" key="4">
    <source>
        <dbReference type="ARBA" id="ARBA00022553"/>
    </source>
</evidence>
<dbReference type="KEGG" id="tpx:Turpa_1883"/>
<dbReference type="Pfam" id="PF00512">
    <property type="entry name" value="HisKA"/>
    <property type="match status" value="1"/>
</dbReference>
<dbReference type="Pfam" id="PF02518">
    <property type="entry name" value="HATPase_c"/>
    <property type="match status" value="1"/>
</dbReference>
<feature type="domain" description="Response regulatory" evidence="10">
    <location>
        <begin position="540"/>
        <end position="657"/>
    </location>
</feature>
<dbReference type="Proteomes" id="UP000006048">
    <property type="component" value="Chromosome"/>
</dbReference>
<dbReference type="InterPro" id="IPR036890">
    <property type="entry name" value="HATPase_C_sf"/>
</dbReference>
<dbReference type="InterPro" id="IPR003660">
    <property type="entry name" value="HAMP_dom"/>
</dbReference>
<dbReference type="EC" id="2.7.13.3" evidence="3"/>
<dbReference type="CDD" id="cd00082">
    <property type="entry name" value="HisKA"/>
    <property type="match status" value="1"/>
</dbReference>
<gene>
    <name evidence="12" type="ordered locus">Turpa_1883</name>
</gene>
<dbReference type="AlphaFoldDB" id="I4B5H3"/>
<dbReference type="SMART" id="SM00388">
    <property type="entry name" value="HisKA"/>
    <property type="match status" value="1"/>
</dbReference>
<evidence type="ECO:0000259" key="9">
    <source>
        <dbReference type="PROSITE" id="PS50109"/>
    </source>
</evidence>
<keyword evidence="6 12" id="KW-0418">Kinase</keyword>
<dbReference type="Gene3D" id="3.30.565.10">
    <property type="entry name" value="Histidine kinase-like ATPase, C-terminal domain"/>
    <property type="match status" value="1"/>
</dbReference>
<dbReference type="InterPro" id="IPR011006">
    <property type="entry name" value="CheY-like_superfamily"/>
</dbReference>
<reference evidence="12 13" key="1">
    <citation type="submission" date="2012-06" db="EMBL/GenBank/DDBJ databases">
        <title>The complete chromosome of genome of Turneriella parva DSM 21527.</title>
        <authorList>
            <consortium name="US DOE Joint Genome Institute (JGI-PGF)"/>
            <person name="Lucas S."/>
            <person name="Han J."/>
            <person name="Lapidus A."/>
            <person name="Bruce D."/>
            <person name="Goodwin L."/>
            <person name="Pitluck S."/>
            <person name="Peters L."/>
            <person name="Kyrpides N."/>
            <person name="Mavromatis K."/>
            <person name="Ivanova N."/>
            <person name="Mikhailova N."/>
            <person name="Chertkov O."/>
            <person name="Detter J.C."/>
            <person name="Tapia R."/>
            <person name="Han C."/>
            <person name="Land M."/>
            <person name="Hauser L."/>
            <person name="Markowitz V."/>
            <person name="Cheng J.-F."/>
            <person name="Hugenholtz P."/>
            <person name="Woyke T."/>
            <person name="Wu D."/>
            <person name="Gronow S."/>
            <person name="Wellnitz S."/>
            <person name="Brambilla E."/>
            <person name="Klenk H.-P."/>
            <person name="Eisen J.A."/>
        </authorList>
    </citation>
    <scope>NUCLEOTIDE SEQUENCE [LARGE SCALE GENOMIC DNA]</scope>
    <source>
        <strain evidence="13">ATCC BAA-1111 / DSM 21527 / NCTC 11395 / H</strain>
    </source>
</reference>
<evidence type="ECO:0000259" key="11">
    <source>
        <dbReference type="PROSITE" id="PS50885"/>
    </source>
</evidence>
<dbReference type="SMART" id="SM00448">
    <property type="entry name" value="REC"/>
    <property type="match status" value="1"/>
</dbReference>
<evidence type="ECO:0000256" key="7">
    <source>
        <dbReference type="PROSITE-ProRule" id="PRU00169"/>
    </source>
</evidence>
<keyword evidence="5" id="KW-0808">Transferase</keyword>
<accession>I4B5H3</accession>
<evidence type="ECO:0000313" key="12">
    <source>
        <dbReference type="EMBL" id="AFM12530.1"/>
    </source>
</evidence>
<proteinExistence type="predicted"/>
<sequence length="912" mass="100011">MRLRYKISLLLAAIILAGVLPVSVYIVDTQEKERLAAATSRGDVQAKLFARSVFNILLMNAGEVKSARIDARELSAIYKGLEKEGLLTAIAYLTSAQPARDKIIIAGFDRQGSPLPEVFGNSSAAWASSPFGLVDCGANDEKCLRFIASVGPTGKPAALTVELVYSLAEVTAPIYRLRAILYSTIAGVIALLLLAGFFIARRVTQPVHDLMQGVENLEKNATVSEISTSSGDELGQLARAFNRMAKTIDQSMTELKVKNAELKELDRLKDDFLAVTSHELKTPLNGIIGLSGTLLDGATGELSAPLRSNIQVIRSSGIRLAALVDKILQVAELRNTKVSITPMPVDLRQLLDEVKTLMQPGAEAKHLAFRLEAPDDLPMVMADRDRLAQILYNLAGNAVKFTEKGEVTLGASHQNGVIRIAVKDTGIGIAAADQSRIFNSFEQLESSDTRRYGGIGLGLSVSKQLAELHGTHIHVNSTPGKGSEFWFELNSVAAAPAARLPETTPLPLERLSESIANEMRARVTENPKETAGTPTKRGYNILLVDDEPVNLQVLVNQLSLVGYKVTVAESGKEAINYMEHEPVPDAILLDVMMPGMSGYDVSRILRNKYTSYEVPILMLTAKNRSEDVIRGFEAGANDYISKPIESEVLLARVKTAISLKESVREKDMLENLQRELSVAQKIQQALLPVKYPQMPGLRIAARYYPMAEIGGDFYDFVEHEEGLGVLIADVSGHGIPAALIASMVKMAFSLNRHLAPRPGKMLTALNQILCDKVDNHFVTASYYFIDFKGRKVLHASAGHPPLYFVSRPSGTIQERKTRGSFLGVFPEIQHEEGEDSLESGIRLLQVTDGVVENRSRAGHEFGYNRLRDIILKTTQLDSEEMADSLMKELREHNPEYFDDDVTFVLIDYTAES</sequence>
<dbReference type="InterPro" id="IPR005467">
    <property type="entry name" value="His_kinase_dom"/>
</dbReference>
<organism evidence="12 13">
    <name type="scientific">Turneriella parva (strain ATCC BAA-1111 / DSM 21527 / NCTC 11395 / H)</name>
    <name type="common">Leptospira parva</name>
    <dbReference type="NCBI Taxonomy" id="869212"/>
    <lineage>
        <taxon>Bacteria</taxon>
        <taxon>Pseudomonadati</taxon>
        <taxon>Spirochaetota</taxon>
        <taxon>Spirochaetia</taxon>
        <taxon>Leptospirales</taxon>
        <taxon>Leptospiraceae</taxon>
        <taxon>Turneriella</taxon>
    </lineage>
</organism>
<dbReference type="PROSITE" id="PS50110">
    <property type="entry name" value="RESPONSE_REGULATORY"/>
    <property type="match status" value="1"/>
</dbReference>
<dbReference type="CDD" id="cd17574">
    <property type="entry name" value="REC_OmpR"/>
    <property type="match status" value="1"/>
</dbReference>
<dbReference type="CDD" id="cd06225">
    <property type="entry name" value="HAMP"/>
    <property type="match status" value="1"/>
</dbReference>
<dbReference type="RefSeq" id="WP_014803039.1">
    <property type="nucleotide sequence ID" value="NC_018020.1"/>
</dbReference>
<dbReference type="InterPro" id="IPR036457">
    <property type="entry name" value="PPM-type-like_dom_sf"/>
</dbReference>
<dbReference type="SUPFAM" id="SSF52172">
    <property type="entry name" value="CheY-like"/>
    <property type="match status" value="1"/>
</dbReference>
<evidence type="ECO:0000256" key="8">
    <source>
        <dbReference type="SAM" id="Phobius"/>
    </source>
</evidence>
<keyword evidence="4 7" id="KW-0597">Phosphoprotein</keyword>
<dbReference type="GO" id="GO:0009927">
    <property type="term" value="F:histidine phosphotransfer kinase activity"/>
    <property type="evidence" value="ECO:0007669"/>
    <property type="project" value="TreeGrafter"/>
</dbReference>
<dbReference type="InterPro" id="IPR036097">
    <property type="entry name" value="HisK_dim/P_sf"/>
</dbReference>
<dbReference type="Gene3D" id="3.60.40.10">
    <property type="entry name" value="PPM-type phosphatase domain"/>
    <property type="match status" value="1"/>
</dbReference>
<keyword evidence="13" id="KW-1185">Reference proteome</keyword>
<evidence type="ECO:0000256" key="3">
    <source>
        <dbReference type="ARBA" id="ARBA00012438"/>
    </source>
</evidence>
<feature type="modified residue" description="4-aspartylphosphate" evidence="7">
    <location>
        <position position="590"/>
    </location>
</feature>
<dbReference type="PANTHER" id="PTHR43047">
    <property type="entry name" value="TWO-COMPONENT HISTIDINE PROTEIN KINASE"/>
    <property type="match status" value="1"/>
</dbReference>
<name>I4B5H3_TURPD</name>
<dbReference type="Gene3D" id="3.40.50.2300">
    <property type="match status" value="1"/>
</dbReference>
<dbReference type="PANTHER" id="PTHR43047:SF72">
    <property type="entry name" value="OSMOSENSING HISTIDINE PROTEIN KINASE SLN1"/>
    <property type="match status" value="1"/>
</dbReference>
<dbReference type="Pfam" id="PF00072">
    <property type="entry name" value="Response_reg"/>
    <property type="match status" value="1"/>
</dbReference>
<dbReference type="InterPro" id="IPR001932">
    <property type="entry name" value="PPM-type_phosphatase-like_dom"/>
</dbReference>
<comment type="subcellular location">
    <subcellularLocation>
        <location evidence="2">Membrane</location>
    </subcellularLocation>
</comment>
<dbReference type="SUPFAM" id="SSF55874">
    <property type="entry name" value="ATPase domain of HSP90 chaperone/DNA topoisomerase II/histidine kinase"/>
    <property type="match status" value="1"/>
</dbReference>
<dbReference type="SMART" id="SM00331">
    <property type="entry name" value="PP2C_SIG"/>
    <property type="match status" value="1"/>
</dbReference>
<keyword evidence="8" id="KW-1133">Transmembrane helix</keyword>
<dbReference type="SMART" id="SM00387">
    <property type="entry name" value="HATPase_c"/>
    <property type="match status" value="1"/>
</dbReference>
<dbReference type="CDD" id="cd16922">
    <property type="entry name" value="HATPase_EvgS-ArcB-TorS-like"/>
    <property type="match status" value="1"/>
</dbReference>
<dbReference type="InterPro" id="IPR004358">
    <property type="entry name" value="Sig_transdc_His_kin-like_C"/>
</dbReference>
<dbReference type="PRINTS" id="PR00344">
    <property type="entry name" value="BCTRLSENSOR"/>
</dbReference>
<dbReference type="Pfam" id="PF00672">
    <property type="entry name" value="HAMP"/>
    <property type="match status" value="1"/>
</dbReference>
<evidence type="ECO:0000256" key="1">
    <source>
        <dbReference type="ARBA" id="ARBA00000085"/>
    </source>
</evidence>
<dbReference type="Pfam" id="PF07228">
    <property type="entry name" value="SpoIIE"/>
    <property type="match status" value="1"/>
</dbReference>
<dbReference type="GO" id="GO:0000155">
    <property type="term" value="F:phosphorelay sensor kinase activity"/>
    <property type="evidence" value="ECO:0007669"/>
    <property type="project" value="InterPro"/>
</dbReference>
<dbReference type="Gene3D" id="6.10.340.10">
    <property type="match status" value="1"/>
</dbReference>
<dbReference type="Gene3D" id="1.10.287.130">
    <property type="match status" value="1"/>
</dbReference>
<dbReference type="FunFam" id="3.30.565.10:FF:000010">
    <property type="entry name" value="Sensor histidine kinase RcsC"/>
    <property type="match status" value="1"/>
</dbReference>
<dbReference type="EMBL" id="CP002959">
    <property type="protein sequence ID" value="AFM12530.1"/>
    <property type="molecule type" value="Genomic_DNA"/>
</dbReference>
<comment type="catalytic activity">
    <reaction evidence="1">
        <text>ATP + protein L-histidine = ADP + protein N-phospho-L-histidine.</text>
        <dbReference type="EC" id="2.7.13.3"/>
    </reaction>
</comment>
<keyword evidence="8" id="KW-0472">Membrane</keyword>
<evidence type="ECO:0000313" key="13">
    <source>
        <dbReference type="Proteomes" id="UP000006048"/>
    </source>
</evidence>
<evidence type="ECO:0000259" key="10">
    <source>
        <dbReference type="PROSITE" id="PS50110"/>
    </source>
</evidence>
<dbReference type="InterPro" id="IPR003661">
    <property type="entry name" value="HisK_dim/P_dom"/>
</dbReference>
<dbReference type="SMART" id="SM00304">
    <property type="entry name" value="HAMP"/>
    <property type="match status" value="1"/>
</dbReference>
<evidence type="ECO:0000256" key="2">
    <source>
        <dbReference type="ARBA" id="ARBA00004370"/>
    </source>
</evidence>
<dbReference type="OrthoDB" id="9809348at2"/>
<dbReference type="SUPFAM" id="SSF158472">
    <property type="entry name" value="HAMP domain-like"/>
    <property type="match status" value="1"/>
</dbReference>
<feature type="transmembrane region" description="Helical" evidence="8">
    <location>
        <begin position="179"/>
        <end position="200"/>
    </location>
</feature>
<dbReference type="PROSITE" id="PS50109">
    <property type="entry name" value="HIS_KIN"/>
    <property type="match status" value="1"/>
</dbReference>
<feature type="domain" description="Histidine kinase" evidence="9">
    <location>
        <begin position="275"/>
        <end position="493"/>
    </location>
</feature>
<dbReference type="GO" id="GO:0005886">
    <property type="term" value="C:plasma membrane"/>
    <property type="evidence" value="ECO:0007669"/>
    <property type="project" value="TreeGrafter"/>
</dbReference>
<evidence type="ECO:0000256" key="6">
    <source>
        <dbReference type="ARBA" id="ARBA00022777"/>
    </source>
</evidence>
<evidence type="ECO:0000256" key="5">
    <source>
        <dbReference type="ARBA" id="ARBA00022679"/>
    </source>
</evidence>
<dbReference type="SUPFAM" id="SSF47384">
    <property type="entry name" value="Homodimeric domain of signal transducing histidine kinase"/>
    <property type="match status" value="1"/>
</dbReference>
<dbReference type="PROSITE" id="PS50885">
    <property type="entry name" value="HAMP"/>
    <property type="match status" value="1"/>
</dbReference>
<feature type="domain" description="HAMP" evidence="11">
    <location>
        <begin position="201"/>
        <end position="253"/>
    </location>
</feature>